<keyword evidence="3" id="KW-0274">FAD</keyword>
<dbReference type="GO" id="GO:0071949">
    <property type="term" value="F:FAD binding"/>
    <property type="evidence" value="ECO:0007669"/>
    <property type="project" value="InterPro"/>
</dbReference>
<gene>
    <name evidence="7" type="ORF">BCR41DRAFT_362160</name>
</gene>
<feature type="domain" description="FAD-binding" evidence="6">
    <location>
        <begin position="305"/>
        <end position="391"/>
    </location>
</feature>
<dbReference type="PANTHER" id="PTHR47356">
    <property type="entry name" value="FAD-DEPENDENT MONOOXYGENASE ASQG-RELATED"/>
    <property type="match status" value="1"/>
</dbReference>
<evidence type="ECO:0000256" key="5">
    <source>
        <dbReference type="SAM" id="MobiDB-lite"/>
    </source>
</evidence>
<dbReference type="Proteomes" id="UP000193648">
    <property type="component" value="Unassembled WGS sequence"/>
</dbReference>
<dbReference type="Gene3D" id="3.50.50.60">
    <property type="entry name" value="FAD/NAD(P)-binding domain"/>
    <property type="match status" value="1"/>
</dbReference>
<evidence type="ECO:0000313" key="8">
    <source>
        <dbReference type="Proteomes" id="UP000193648"/>
    </source>
</evidence>
<dbReference type="InterPro" id="IPR036188">
    <property type="entry name" value="FAD/NAD-bd_sf"/>
</dbReference>
<organism evidence="7 8">
    <name type="scientific">Lobosporangium transversale</name>
    <dbReference type="NCBI Taxonomy" id="64571"/>
    <lineage>
        <taxon>Eukaryota</taxon>
        <taxon>Fungi</taxon>
        <taxon>Fungi incertae sedis</taxon>
        <taxon>Mucoromycota</taxon>
        <taxon>Mortierellomycotina</taxon>
        <taxon>Mortierellomycetes</taxon>
        <taxon>Mortierellales</taxon>
        <taxon>Mortierellaceae</taxon>
        <taxon>Lobosporangium</taxon>
    </lineage>
</organism>
<dbReference type="PANTHER" id="PTHR47356:SF2">
    <property type="entry name" value="FAD-BINDING DOMAIN-CONTAINING PROTEIN-RELATED"/>
    <property type="match status" value="1"/>
</dbReference>
<evidence type="ECO:0000256" key="4">
    <source>
        <dbReference type="ARBA" id="ARBA00023002"/>
    </source>
</evidence>
<keyword evidence="2" id="KW-0285">Flavoprotein</keyword>
<accession>A0A1Y2G9Q7</accession>
<dbReference type="InterPro" id="IPR050562">
    <property type="entry name" value="FAD_mOase_fung"/>
</dbReference>
<feature type="compositionally biased region" description="Polar residues" evidence="5">
    <location>
        <begin position="472"/>
        <end position="481"/>
    </location>
</feature>
<keyword evidence="4" id="KW-0560">Oxidoreductase</keyword>
<comment type="similarity">
    <text evidence="1">Belongs to the paxM FAD-dependent monooxygenase family.</text>
</comment>
<name>A0A1Y2G9Q7_9FUNG</name>
<evidence type="ECO:0000256" key="1">
    <source>
        <dbReference type="ARBA" id="ARBA00007992"/>
    </source>
</evidence>
<evidence type="ECO:0000259" key="6">
    <source>
        <dbReference type="Pfam" id="PF01494"/>
    </source>
</evidence>
<dbReference type="STRING" id="64571.A0A1Y2G9Q7"/>
<feature type="domain" description="FAD-binding" evidence="6">
    <location>
        <begin position="18"/>
        <end position="189"/>
    </location>
</feature>
<comment type="caution">
    <text evidence="7">The sequence shown here is derived from an EMBL/GenBank/DDBJ whole genome shotgun (WGS) entry which is preliminary data.</text>
</comment>
<reference evidence="7 8" key="1">
    <citation type="submission" date="2016-07" db="EMBL/GenBank/DDBJ databases">
        <title>Pervasive Adenine N6-methylation of Active Genes in Fungi.</title>
        <authorList>
            <consortium name="DOE Joint Genome Institute"/>
            <person name="Mondo S.J."/>
            <person name="Dannebaum R.O."/>
            <person name="Kuo R.C."/>
            <person name="Labutti K."/>
            <person name="Haridas S."/>
            <person name="Kuo A."/>
            <person name="Salamov A."/>
            <person name="Ahrendt S.R."/>
            <person name="Lipzen A."/>
            <person name="Sullivan W."/>
            <person name="Andreopoulos W.B."/>
            <person name="Clum A."/>
            <person name="Lindquist E."/>
            <person name="Daum C."/>
            <person name="Ramamoorthy G.K."/>
            <person name="Gryganskyi A."/>
            <person name="Culley D."/>
            <person name="Magnuson J.K."/>
            <person name="James T.Y."/>
            <person name="O'Malley M.A."/>
            <person name="Stajich J.E."/>
            <person name="Spatafora J.W."/>
            <person name="Visel A."/>
            <person name="Grigoriev I.V."/>
        </authorList>
    </citation>
    <scope>NUCLEOTIDE SEQUENCE [LARGE SCALE GENOMIC DNA]</scope>
    <source>
        <strain evidence="7 8">NRRL 3116</strain>
    </source>
</reference>
<keyword evidence="8" id="KW-1185">Reference proteome</keyword>
<dbReference type="PRINTS" id="PR00420">
    <property type="entry name" value="RNGMNOXGNASE"/>
</dbReference>
<dbReference type="RefSeq" id="XP_021876860.1">
    <property type="nucleotide sequence ID" value="XM_022025681.1"/>
</dbReference>
<sequence>MAPCTEFQACINPTPTKARVIIVGAGIGGIVFAALMEKAGIEYQVLERAAKVIPLGSALSFGPNVMYLFEQLGILDEIMANAKHFAFSTGYNENREATRTLVYSPVEKIGGYLPHIIARPILVDILMKLVPLHKIHYSKKILSCKQDREGVIISCSDNSTYQAEIVVGADGAYSSVRQNLYKQLLAQDRLPKSDQAELPFNTTCLVGQTKPLDPEKFPHLKDNHTWFETTIGEGKPYSWVTFTTKFNTICWMVLEHLDGESSKGSESFQNTEWGPEAAEMMCKAVKDFPVPRNNLTLGDLFENTPKEYISKVMLEEKLFDTWYGGRMVLIGDACHKLFPSAGLGAVSAMQDAVTLANCIYELPEHPTTEEISNAFKHYQDERYPLAKNAYDTSHRLALVIGQRWYNSVIRGLMKVLPKSVFTKSLSVMHSYRPQASFLTPVQDKGEIPPVPQASLDRARANAKARALKNPKDQSQTGAQAI</sequence>
<dbReference type="InParanoid" id="A0A1Y2G9Q7"/>
<dbReference type="GO" id="GO:0004497">
    <property type="term" value="F:monooxygenase activity"/>
    <property type="evidence" value="ECO:0007669"/>
    <property type="project" value="InterPro"/>
</dbReference>
<evidence type="ECO:0000313" key="7">
    <source>
        <dbReference type="EMBL" id="ORZ04996.1"/>
    </source>
</evidence>
<proteinExistence type="inferred from homology"/>
<dbReference type="EMBL" id="MCFF01000053">
    <property type="protein sequence ID" value="ORZ04996.1"/>
    <property type="molecule type" value="Genomic_DNA"/>
</dbReference>
<evidence type="ECO:0000256" key="3">
    <source>
        <dbReference type="ARBA" id="ARBA00022827"/>
    </source>
</evidence>
<dbReference type="InterPro" id="IPR002938">
    <property type="entry name" value="FAD-bd"/>
</dbReference>
<dbReference type="GeneID" id="33567524"/>
<feature type="region of interest" description="Disordered" evidence="5">
    <location>
        <begin position="456"/>
        <end position="481"/>
    </location>
</feature>
<dbReference type="AlphaFoldDB" id="A0A1Y2G9Q7"/>
<dbReference type="Pfam" id="PF01494">
    <property type="entry name" value="FAD_binding_3"/>
    <property type="match status" value="2"/>
</dbReference>
<protein>
    <recommendedName>
        <fullName evidence="6">FAD-binding domain-containing protein</fullName>
    </recommendedName>
</protein>
<dbReference type="OrthoDB" id="655030at2759"/>
<dbReference type="SUPFAM" id="SSF51905">
    <property type="entry name" value="FAD/NAD(P)-binding domain"/>
    <property type="match status" value="1"/>
</dbReference>
<evidence type="ECO:0000256" key="2">
    <source>
        <dbReference type="ARBA" id="ARBA00022630"/>
    </source>
</evidence>